<dbReference type="InterPro" id="IPR001138">
    <property type="entry name" value="Zn2Cys6_DnaBD"/>
</dbReference>
<dbReference type="PANTHER" id="PTHR47338:SF7">
    <property type="entry name" value="ZN(II)2CYS6 TRANSCRIPTION FACTOR (EUROFUNG)"/>
    <property type="match status" value="1"/>
</dbReference>
<protein>
    <recommendedName>
        <fullName evidence="8">Zn(2)-C6 fungal-type domain-containing protein</fullName>
    </recommendedName>
</protein>
<dbReference type="VEuPathDB" id="FungiDB:A1O9_11855"/>
<dbReference type="PROSITE" id="PS50048">
    <property type="entry name" value="ZN2_CY6_FUNGAL_2"/>
    <property type="match status" value="1"/>
</dbReference>
<dbReference type="AlphaFoldDB" id="A0A072NYY2"/>
<dbReference type="CDD" id="cd12148">
    <property type="entry name" value="fungal_TF_MHR"/>
    <property type="match status" value="1"/>
</dbReference>
<evidence type="ECO:0000256" key="4">
    <source>
        <dbReference type="ARBA" id="ARBA00023125"/>
    </source>
</evidence>
<evidence type="ECO:0000259" key="8">
    <source>
        <dbReference type="PROSITE" id="PS50048"/>
    </source>
</evidence>
<dbReference type="STRING" id="1182545.A0A072NYY2"/>
<dbReference type="CDD" id="cd00067">
    <property type="entry name" value="GAL4"/>
    <property type="match status" value="1"/>
</dbReference>
<dbReference type="Gene3D" id="4.10.240.10">
    <property type="entry name" value="Zn(2)-C6 fungal-type DNA-binding domain"/>
    <property type="match status" value="1"/>
</dbReference>
<dbReference type="InterPro" id="IPR007219">
    <property type="entry name" value="XnlR_reg_dom"/>
</dbReference>
<evidence type="ECO:0000256" key="1">
    <source>
        <dbReference type="ARBA" id="ARBA00004123"/>
    </source>
</evidence>
<comment type="caution">
    <text evidence="9">The sequence shown here is derived from an EMBL/GenBank/DDBJ whole genome shotgun (WGS) entry which is preliminary data.</text>
</comment>
<keyword evidence="2" id="KW-0479">Metal-binding</keyword>
<dbReference type="PANTHER" id="PTHR47338">
    <property type="entry name" value="ZN(II)2CYS6 TRANSCRIPTION FACTOR (EUROFUNG)-RELATED"/>
    <property type="match status" value="1"/>
</dbReference>
<feature type="domain" description="Zn(2)-C6 fungal-type" evidence="8">
    <location>
        <begin position="8"/>
        <end position="38"/>
    </location>
</feature>
<dbReference type="GeneID" id="25286751"/>
<dbReference type="GO" id="GO:0003677">
    <property type="term" value="F:DNA binding"/>
    <property type="evidence" value="ECO:0007669"/>
    <property type="project" value="UniProtKB-KW"/>
</dbReference>
<dbReference type="OrthoDB" id="309640at2759"/>
<dbReference type="HOGENOM" id="CLU_022616_0_0_1"/>
<evidence type="ECO:0000313" key="9">
    <source>
        <dbReference type="EMBL" id="KEF52228.1"/>
    </source>
</evidence>
<sequence length="703" mass="79315">MTEPGPTACRRCRSQKLRCSRELPICDRCMRLNATCEYPPPPDRKTLATFRATPRKRKLSERNIETPVQAEHDDSSPSASPQVFRPAVIEAHNEAHDRFGVHVSDTAHRLLQETYFTCMFHSSLIFHRPSFSKAFSKGELAHHTILALGSFLCNPSALAEQNRDILRPLGDIKALGRKWAIRAGKEVLQDIDQPTFEKVQTCEILTLYWFSAGESQRNTMFSGIAYKAACTLGIDRRDFATAGSSTLRSQTESEWHNLEVMRRCFWAVWFTQCINADHSATGLPQSERILNIPLPIGEAAFNDLSEQPLTTLSEMYHQPNNRSTEQAAAPSIMAELMTLMLNWRDIRGHIRSIHRSSATEWMARLFEIEGQLSKWSAQLHETFKYSKRSLYEQLVVNQQPVFIFVHALYHQCRLVLHSSLVPKFGGLRLPEAIPSEATSLSARIALTSAQKISELGADLLALDWHASQIPSFVGYCMYVSASIHITLLSSRDASLSAMARGNLINSLKVLVSVKMYWANLERLWIRINMLYEAQLSRNRNTPGDARAAPYNYRSDLNDLDHIAHEARDTGALSEPLADSVLQYSLRQLRPGARFDRDIVQELEKETYPSDLTQLLEYSVGAPSQSSTVVPAMNPERESMSTTSEAAAGTLGTMYHAAVSTDWIRGSFFPNEQGNPYDWLQLNPDGFLQPFFSYDDSFDVNTNI</sequence>
<keyword evidence="6" id="KW-0539">Nucleus</keyword>
<dbReference type="PROSITE" id="PS00463">
    <property type="entry name" value="ZN2_CY6_FUNGAL_1"/>
    <property type="match status" value="1"/>
</dbReference>
<evidence type="ECO:0000256" key="3">
    <source>
        <dbReference type="ARBA" id="ARBA00023015"/>
    </source>
</evidence>
<keyword evidence="3" id="KW-0805">Transcription regulation</keyword>
<evidence type="ECO:0000256" key="2">
    <source>
        <dbReference type="ARBA" id="ARBA00022723"/>
    </source>
</evidence>
<feature type="compositionally biased region" description="Basic and acidic residues" evidence="7">
    <location>
        <begin position="60"/>
        <end position="75"/>
    </location>
</feature>
<evidence type="ECO:0000256" key="5">
    <source>
        <dbReference type="ARBA" id="ARBA00023163"/>
    </source>
</evidence>
<dbReference type="Proteomes" id="UP000027920">
    <property type="component" value="Unassembled WGS sequence"/>
</dbReference>
<feature type="region of interest" description="Disordered" evidence="7">
    <location>
        <begin position="53"/>
        <end position="82"/>
    </location>
</feature>
<dbReference type="Pfam" id="PF00172">
    <property type="entry name" value="Zn_clus"/>
    <property type="match status" value="1"/>
</dbReference>
<gene>
    <name evidence="9" type="ORF">A1O9_11855</name>
</gene>
<keyword evidence="4" id="KW-0238">DNA-binding</keyword>
<dbReference type="GO" id="GO:0006351">
    <property type="term" value="P:DNA-templated transcription"/>
    <property type="evidence" value="ECO:0007669"/>
    <property type="project" value="InterPro"/>
</dbReference>
<name>A0A072NYY2_9EURO</name>
<proteinExistence type="predicted"/>
<keyword evidence="10" id="KW-1185">Reference proteome</keyword>
<accession>A0A072NYY2</accession>
<evidence type="ECO:0000313" key="10">
    <source>
        <dbReference type="Proteomes" id="UP000027920"/>
    </source>
</evidence>
<reference evidence="9 10" key="1">
    <citation type="submission" date="2013-03" db="EMBL/GenBank/DDBJ databases">
        <title>The Genome Sequence of Exophiala aquamarina CBS 119918.</title>
        <authorList>
            <consortium name="The Broad Institute Genomics Platform"/>
            <person name="Cuomo C."/>
            <person name="de Hoog S."/>
            <person name="Gorbushina A."/>
            <person name="Walker B."/>
            <person name="Young S.K."/>
            <person name="Zeng Q."/>
            <person name="Gargeya S."/>
            <person name="Fitzgerald M."/>
            <person name="Haas B."/>
            <person name="Abouelleil A."/>
            <person name="Allen A.W."/>
            <person name="Alvarado L."/>
            <person name="Arachchi H.M."/>
            <person name="Berlin A.M."/>
            <person name="Chapman S.B."/>
            <person name="Gainer-Dewar J."/>
            <person name="Goldberg J."/>
            <person name="Griggs A."/>
            <person name="Gujja S."/>
            <person name="Hansen M."/>
            <person name="Howarth C."/>
            <person name="Imamovic A."/>
            <person name="Ireland A."/>
            <person name="Larimer J."/>
            <person name="McCowan C."/>
            <person name="Murphy C."/>
            <person name="Pearson M."/>
            <person name="Poon T.W."/>
            <person name="Priest M."/>
            <person name="Roberts A."/>
            <person name="Saif S."/>
            <person name="Shea T."/>
            <person name="Sisk P."/>
            <person name="Sykes S."/>
            <person name="Wortman J."/>
            <person name="Nusbaum C."/>
            <person name="Birren B."/>
        </authorList>
    </citation>
    <scope>NUCLEOTIDE SEQUENCE [LARGE SCALE GENOMIC DNA]</scope>
    <source>
        <strain evidence="9 10">CBS 119918</strain>
    </source>
</reference>
<dbReference type="RefSeq" id="XP_013254818.1">
    <property type="nucleotide sequence ID" value="XM_013399364.1"/>
</dbReference>
<evidence type="ECO:0000256" key="7">
    <source>
        <dbReference type="SAM" id="MobiDB-lite"/>
    </source>
</evidence>
<evidence type="ECO:0000256" key="6">
    <source>
        <dbReference type="ARBA" id="ARBA00023242"/>
    </source>
</evidence>
<comment type="subcellular location">
    <subcellularLocation>
        <location evidence="1">Nucleus</location>
    </subcellularLocation>
</comment>
<dbReference type="GO" id="GO:0000981">
    <property type="term" value="F:DNA-binding transcription factor activity, RNA polymerase II-specific"/>
    <property type="evidence" value="ECO:0007669"/>
    <property type="project" value="InterPro"/>
</dbReference>
<dbReference type="GO" id="GO:0005634">
    <property type="term" value="C:nucleus"/>
    <property type="evidence" value="ECO:0007669"/>
    <property type="project" value="UniProtKB-SubCell"/>
</dbReference>
<dbReference type="SUPFAM" id="SSF57701">
    <property type="entry name" value="Zn2/Cys6 DNA-binding domain"/>
    <property type="match status" value="1"/>
</dbReference>
<dbReference type="InterPro" id="IPR036864">
    <property type="entry name" value="Zn2-C6_fun-type_DNA-bd_sf"/>
</dbReference>
<keyword evidence="5" id="KW-0804">Transcription</keyword>
<dbReference type="Pfam" id="PF04082">
    <property type="entry name" value="Fungal_trans"/>
    <property type="match status" value="1"/>
</dbReference>
<dbReference type="EMBL" id="AMGV01000019">
    <property type="protein sequence ID" value="KEF52228.1"/>
    <property type="molecule type" value="Genomic_DNA"/>
</dbReference>
<organism evidence="9 10">
    <name type="scientific">Exophiala aquamarina CBS 119918</name>
    <dbReference type="NCBI Taxonomy" id="1182545"/>
    <lineage>
        <taxon>Eukaryota</taxon>
        <taxon>Fungi</taxon>
        <taxon>Dikarya</taxon>
        <taxon>Ascomycota</taxon>
        <taxon>Pezizomycotina</taxon>
        <taxon>Eurotiomycetes</taxon>
        <taxon>Chaetothyriomycetidae</taxon>
        <taxon>Chaetothyriales</taxon>
        <taxon>Herpotrichiellaceae</taxon>
        <taxon>Exophiala</taxon>
    </lineage>
</organism>
<dbReference type="GO" id="GO:0008270">
    <property type="term" value="F:zinc ion binding"/>
    <property type="evidence" value="ECO:0007669"/>
    <property type="project" value="InterPro"/>
</dbReference>
<dbReference type="InterPro" id="IPR050815">
    <property type="entry name" value="TF_fung"/>
</dbReference>
<dbReference type="SMART" id="SM00066">
    <property type="entry name" value="GAL4"/>
    <property type="match status" value="1"/>
</dbReference>